<dbReference type="PIRSF" id="PIRSF019455">
    <property type="entry name" value="CopR_AtkY"/>
    <property type="match status" value="1"/>
</dbReference>
<dbReference type="InterPro" id="IPR036390">
    <property type="entry name" value="WH_DNA-bd_sf"/>
</dbReference>
<keyword evidence="2" id="KW-0805">Transcription regulation</keyword>
<dbReference type="SUPFAM" id="SSF46785">
    <property type="entry name" value="Winged helix' DNA-binding domain"/>
    <property type="match status" value="1"/>
</dbReference>
<evidence type="ECO:0000256" key="3">
    <source>
        <dbReference type="ARBA" id="ARBA00023125"/>
    </source>
</evidence>
<dbReference type="Gene3D" id="1.10.4040.10">
    <property type="entry name" value="Penicillinase repressor domain"/>
    <property type="match status" value="1"/>
</dbReference>
<protein>
    <submittedName>
        <fullName evidence="5">BlaI/MecI/CopY family transcriptional regulator</fullName>
    </submittedName>
</protein>
<dbReference type="InterPro" id="IPR005650">
    <property type="entry name" value="BlaI_family"/>
</dbReference>
<reference evidence="5 6" key="1">
    <citation type="submission" date="2020-12" db="EMBL/GenBank/DDBJ databases">
        <title>Whole genome sequences of gut porcine anaerobes.</title>
        <authorList>
            <person name="Kubasova T."/>
            <person name="Jahodarova E."/>
            <person name="Rychlik I."/>
        </authorList>
    </citation>
    <scope>NUCLEOTIDE SEQUENCE [LARGE SCALE GENOMIC DNA]</scope>
    <source>
        <strain evidence="5 6">An867</strain>
    </source>
</reference>
<organism evidence="5 6">
    <name type="scientific">Anaeromassilibacillus senegalensis</name>
    <dbReference type="NCBI Taxonomy" id="1673717"/>
    <lineage>
        <taxon>Bacteria</taxon>
        <taxon>Bacillati</taxon>
        <taxon>Bacillota</taxon>
        <taxon>Clostridia</taxon>
        <taxon>Eubacteriales</taxon>
        <taxon>Acutalibacteraceae</taxon>
        <taxon>Anaeromassilibacillus</taxon>
    </lineage>
</organism>
<dbReference type="Pfam" id="PF03965">
    <property type="entry name" value="Penicillinase_R"/>
    <property type="match status" value="1"/>
</dbReference>
<accession>A0ABS9CJB9</accession>
<evidence type="ECO:0000313" key="6">
    <source>
        <dbReference type="Proteomes" id="UP001299220"/>
    </source>
</evidence>
<keyword evidence="4" id="KW-0804">Transcription</keyword>
<comment type="caution">
    <text evidence="5">The sequence shown here is derived from an EMBL/GenBank/DDBJ whole genome shotgun (WGS) entry which is preliminary data.</text>
</comment>
<evidence type="ECO:0000313" key="5">
    <source>
        <dbReference type="EMBL" id="MCF2651249.1"/>
    </source>
</evidence>
<keyword evidence="3" id="KW-0238">DNA-binding</keyword>
<dbReference type="Proteomes" id="UP001299220">
    <property type="component" value="Unassembled WGS sequence"/>
</dbReference>
<dbReference type="InterPro" id="IPR036388">
    <property type="entry name" value="WH-like_DNA-bd_sf"/>
</dbReference>
<evidence type="ECO:0000256" key="2">
    <source>
        <dbReference type="ARBA" id="ARBA00023015"/>
    </source>
</evidence>
<comment type="similarity">
    <text evidence="1">Belongs to the BlaI transcriptional regulatory family.</text>
</comment>
<keyword evidence="6" id="KW-1185">Reference proteome</keyword>
<sequence length="119" mass="13701">MEENKLGMMEMRFAELIWATAPVGSGELVRLCEKELGWKKSTTYTMLRRLCQRGIFKNENSTVTAVLSRADFDARQSEEFVEEKFDGSLPRFLAAFTSRKKLSDAEIDALQKLIDESRR</sequence>
<dbReference type="RefSeq" id="WP_235322186.1">
    <property type="nucleotide sequence ID" value="NZ_JAFBIT010000001.1"/>
</dbReference>
<name>A0ABS9CJB9_9FIRM</name>
<evidence type="ECO:0000256" key="1">
    <source>
        <dbReference type="ARBA" id="ARBA00011046"/>
    </source>
</evidence>
<proteinExistence type="inferred from homology"/>
<dbReference type="Gene3D" id="1.10.10.10">
    <property type="entry name" value="Winged helix-like DNA-binding domain superfamily/Winged helix DNA-binding domain"/>
    <property type="match status" value="1"/>
</dbReference>
<evidence type="ECO:0000256" key="4">
    <source>
        <dbReference type="ARBA" id="ARBA00023163"/>
    </source>
</evidence>
<gene>
    <name evidence="5" type="ORF">JQM67_01300</name>
</gene>
<dbReference type="EMBL" id="JAFBIT010000001">
    <property type="protein sequence ID" value="MCF2651249.1"/>
    <property type="molecule type" value="Genomic_DNA"/>
</dbReference>